<name>A0A5C1Q312_9BURK</name>
<evidence type="ECO:0000313" key="1">
    <source>
        <dbReference type="EMBL" id="QEN02425.1"/>
    </source>
</evidence>
<organism evidence="1 2">
    <name type="scientific">Sphaerotilus sulfidivorans</name>
    <dbReference type="NCBI Taxonomy" id="639200"/>
    <lineage>
        <taxon>Bacteria</taxon>
        <taxon>Pseudomonadati</taxon>
        <taxon>Pseudomonadota</taxon>
        <taxon>Betaproteobacteria</taxon>
        <taxon>Burkholderiales</taxon>
        <taxon>Sphaerotilaceae</taxon>
        <taxon>Sphaerotilus</taxon>
    </lineage>
</organism>
<protein>
    <submittedName>
        <fullName evidence="1">Uncharacterized protein</fullName>
    </submittedName>
</protein>
<accession>A0A5C1Q312</accession>
<sequence length="82" mass="9448">MGYGIQGQGQYEKLGLELDLLVGRNNLAMVLHQRGFLKDRPEIQVLLKRAYAAAKRLGLPEALRIAQRYRQIFRKPIETVKK</sequence>
<proteinExistence type="predicted"/>
<dbReference type="EMBL" id="CP035708">
    <property type="protein sequence ID" value="QEN02425.1"/>
    <property type="molecule type" value="Genomic_DNA"/>
</dbReference>
<dbReference type="AlphaFoldDB" id="A0A5C1Q312"/>
<gene>
    <name evidence="1" type="ORF">EWH46_17770</name>
</gene>
<dbReference type="KEGG" id="snn:EWH46_17770"/>
<dbReference type="Proteomes" id="UP000323522">
    <property type="component" value="Chromosome"/>
</dbReference>
<evidence type="ECO:0000313" key="2">
    <source>
        <dbReference type="Proteomes" id="UP000323522"/>
    </source>
</evidence>
<reference evidence="1 2" key="1">
    <citation type="submission" date="2019-02" db="EMBL/GenBank/DDBJ databases">
        <title>Complete Genome Sequence and Methylome Analysis of Sphaerotilus natans subsp. sulfidivorans D-507.</title>
        <authorList>
            <person name="Fomenkov A."/>
            <person name="Gridneva E."/>
            <person name="Smolyakov D."/>
            <person name="Dubinina G."/>
            <person name="Vincze T."/>
            <person name="Grabovich M."/>
            <person name="Roberts R.J."/>
        </authorList>
    </citation>
    <scope>NUCLEOTIDE SEQUENCE [LARGE SCALE GENOMIC DNA]</scope>
    <source>
        <strain evidence="1 2">D-507</strain>
    </source>
</reference>